<feature type="transmembrane region" description="Helical" evidence="6">
    <location>
        <begin position="512"/>
        <end position="529"/>
    </location>
</feature>
<dbReference type="SMART" id="SM00849">
    <property type="entry name" value="Lactamase_B"/>
    <property type="match status" value="1"/>
</dbReference>
<dbReference type="AlphaFoldDB" id="A0AB38A4R1"/>
<dbReference type="PANTHER" id="PTHR30619:SF7">
    <property type="entry name" value="BETA-LACTAMASE DOMAIN PROTEIN"/>
    <property type="match status" value="1"/>
</dbReference>
<feature type="transmembrane region" description="Helical" evidence="6">
    <location>
        <begin position="428"/>
        <end position="449"/>
    </location>
</feature>
<keyword evidence="5 6" id="KW-0472">Membrane</keyword>
<dbReference type="NCBIfam" id="TIGR00360">
    <property type="entry name" value="ComEC_N-term"/>
    <property type="match status" value="1"/>
</dbReference>
<dbReference type="InterPro" id="IPR035681">
    <property type="entry name" value="ComA-like_MBL"/>
</dbReference>
<comment type="subcellular location">
    <subcellularLocation>
        <location evidence="1">Cell membrane</location>
        <topology evidence="1">Multi-pass membrane protein</topology>
    </subcellularLocation>
</comment>
<keyword evidence="2" id="KW-1003">Cell membrane</keyword>
<reference evidence="8 9" key="1">
    <citation type="submission" date="2016-10" db="EMBL/GenBank/DDBJ databases">
        <authorList>
            <person name="Varghese N."/>
            <person name="Submissions S."/>
        </authorList>
    </citation>
    <scope>NUCLEOTIDE SEQUENCE [LARGE SCALE GENOMIC DNA]</scope>
    <source>
        <strain evidence="8 9">DSM 20586</strain>
    </source>
</reference>
<dbReference type="CDD" id="cd07731">
    <property type="entry name" value="ComA-like_MBL-fold"/>
    <property type="match status" value="1"/>
</dbReference>
<evidence type="ECO:0000256" key="4">
    <source>
        <dbReference type="ARBA" id="ARBA00022989"/>
    </source>
</evidence>
<feature type="transmembrane region" description="Helical" evidence="6">
    <location>
        <begin position="244"/>
        <end position="267"/>
    </location>
</feature>
<evidence type="ECO:0000256" key="5">
    <source>
        <dbReference type="ARBA" id="ARBA00023136"/>
    </source>
</evidence>
<feature type="transmembrane region" description="Helical" evidence="6">
    <location>
        <begin position="274"/>
        <end position="298"/>
    </location>
</feature>
<accession>A0AB38A4R1</accession>
<dbReference type="GO" id="GO:0005886">
    <property type="term" value="C:plasma membrane"/>
    <property type="evidence" value="ECO:0007669"/>
    <property type="project" value="UniProtKB-SubCell"/>
</dbReference>
<evidence type="ECO:0000256" key="1">
    <source>
        <dbReference type="ARBA" id="ARBA00004651"/>
    </source>
</evidence>
<evidence type="ECO:0000259" key="7">
    <source>
        <dbReference type="SMART" id="SM00849"/>
    </source>
</evidence>
<protein>
    <submittedName>
        <fullName evidence="8">Competence protein ComEC</fullName>
    </submittedName>
</protein>
<keyword evidence="3 6" id="KW-0812">Transmembrane</keyword>
<name>A0AB38A4R1_9ACTN</name>
<dbReference type="Proteomes" id="UP000183687">
    <property type="component" value="Unassembled WGS sequence"/>
</dbReference>
<evidence type="ECO:0000313" key="9">
    <source>
        <dbReference type="Proteomes" id="UP000183687"/>
    </source>
</evidence>
<dbReference type="PANTHER" id="PTHR30619">
    <property type="entry name" value="DNA INTERNALIZATION/COMPETENCE PROTEIN COMEC/REC2"/>
    <property type="match status" value="1"/>
</dbReference>
<dbReference type="Pfam" id="PF03772">
    <property type="entry name" value="Competence"/>
    <property type="match status" value="1"/>
</dbReference>
<feature type="transmembrane region" description="Helical" evidence="6">
    <location>
        <begin position="396"/>
        <end position="416"/>
    </location>
</feature>
<feature type="transmembrane region" description="Helical" evidence="6">
    <location>
        <begin position="64"/>
        <end position="84"/>
    </location>
</feature>
<comment type="caution">
    <text evidence="8">The sequence shown here is derived from an EMBL/GenBank/DDBJ whole genome shotgun (WGS) entry which is preliminary data.</text>
</comment>
<dbReference type="Pfam" id="PF00753">
    <property type="entry name" value="Lactamase_B"/>
    <property type="match status" value="1"/>
</dbReference>
<dbReference type="InterPro" id="IPR004477">
    <property type="entry name" value="ComEC_N"/>
</dbReference>
<dbReference type="SUPFAM" id="SSF56281">
    <property type="entry name" value="Metallo-hydrolase/oxidoreductase"/>
    <property type="match status" value="1"/>
</dbReference>
<gene>
    <name evidence="8" type="ORF">SAMN04489746_0182</name>
</gene>
<dbReference type="InterPro" id="IPR052159">
    <property type="entry name" value="Competence_DNA_uptake"/>
</dbReference>
<keyword evidence="4 6" id="KW-1133">Transmembrane helix</keyword>
<feature type="domain" description="Metallo-beta-lactamase" evidence="7">
    <location>
        <begin position="546"/>
        <end position="744"/>
    </location>
</feature>
<feature type="transmembrane region" description="Helical" evidence="6">
    <location>
        <begin position="455"/>
        <end position="474"/>
    </location>
</feature>
<evidence type="ECO:0000256" key="3">
    <source>
        <dbReference type="ARBA" id="ARBA00022692"/>
    </source>
</evidence>
<evidence type="ECO:0000313" key="8">
    <source>
        <dbReference type="EMBL" id="SEB42678.1"/>
    </source>
</evidence>
<dbReference type="Gene3D" id="3.60.15.10">
    <property type="entry name" value="Ribonuclease Z/Hydroxyacylglutathione hydrolase-like"/>
    <property type="match status" value="1"/>
</dbReference>
<organism evidence="8 9">
    <name type="scientific">Atopobium minutum</name>
    <dbReference type="NCBI Taxonomy" id="1381"/>
    <lineage>
        <taxon>Bacteria</taxon>
        <taxon>Bacillati</taxon>
        <taxon>Actinomycetota</taxon>
        <taxon>Coriobacteriia</taxon>
        <taxon>Coriobacteriales</taxon>
        <taxon>Atopobiaceae</taxon>
        <taxon>Atopobium</taxon>
    </lineage>
</organism>
<dbReference type="EMBL" id="FNSH01000001">
    <property type="protein sequence ID" value="SEB42678.1"/>
    <property type="molecule type" value="Genomic_DNA"/>
</dbReference>
<feature type="transmembrane region" description="Helical" evidence="6">
    <location>
        <begin position="39"/>
        <end position="57"/>
    </location>
</feature>
<feature type="transmembrane region" description="Helical" evidence="6">
    <location>
        <begin position="344"/>
        <end position="364"/>
    </location>
</feature>
<proteinExistence type="predicted"/>
<sequence>MYKDAVLPSKPYIPETLFVLACCLGSVNCLLWVRFSLPAVACVLMIAVISTAALCWQRAKSKRYTLLCVSMVLASVLSVCIQQQQVLETAQLLQDVSVSACEYELVSDSTQTRFGWKARAQCRYSASNKQAPYLRAQVWLSSKESLQYGELIRIVGRYKENSDDLQGQQNAARGICGTVTVLQIKQTTHLPGVQGFVLACREKLLCRIDPLLSPSRALLAGCICGYKTGLSQFGISQSLASCGLAHMVAVSGAHLSIVASILSVFVARTRFKPALRFGIVACVAGAFVVLCGCPASAIRAWLMSIVGQTSVLFGRRSYALSSSCLCGIGMLIVDPFLGMDVGFLLSLSSVIGLCLFSSYGSYVAKLLTPQLLLPSSPVVHRAVRLIQPLQKSLRSSAITCCVAMICTFPLTSQVFGRLPLVGPLSNCVLGPIFVFFILFGCSAAPFLFIPLVGSALLTALDVIGTLILELSGRFSQLPLACIELDLGWLMSIAIGVLLVFVALVWPRLSACVIRRIACLLTVLLVLWFVRVRYFAPPRMVVLDVGQGDAIVLQDGPYAFLVDTGPKGAIVKALGRKQVVHLDGVLLTHLHDDHAGGVEDLAHTFHAQQVLVAQGTKQSISSELGRAIQTMTGIDAQELVYGSVIQIGRFSVRCVWPRKPSDGTHNADSVMLLCSYQDGSSAQTSVTFLLTGDAEKDELKAVMQAHDVGKIDVLKVGHHGSQESLTQEQAQVLAPSYSLISVGAHNKYGHPTQACVDALEQAGSQVLCTKDYGDLELRPDKRGGFAIMGTRKGGSDG</sequence>
<evidence type="ECO:0000256" key="2">
    <source>
        <dbReference type="ARBA" id="ARBA00022475"/>
    </source>
</evidence>
<feature type="transmembrane region" description="Helical" evidence="6">
    <location>
        <begin position="486"/>
        <end position="506"/>
    </location>
</feature>
<dbReference type="InterPro" id="IPR036866">
    <property type="entry name" value="RibonucZ/Hydroxyglut_hydro"/>
</dbReference>
<dbReference type="InterPro" id="IPR001279">
    <property type="entry name" value="Metallo-B-lactamas"/>
</dbReference>
<evidence type="ECO:0000256" key="6">
    <source>
        <dbReference type="SAM" id="Phobius"/>
    </source>
</evidence>